<dbReference type="Gene3D" id="1.10.260.40">
    <property type="entry name" value="lambda repressor-like DNA-binding domains"/>
    <property type="match status" value="1"/>
</dbReference>
<dbReference type="PROSITE" id="PS50943">
    <property type="entry name" value="HTH_CROC1"/>
    <property type="match status" value="1"/>
</dbReference>
<dbReference type="RefSeq" id="WP_057797952.1">
    <property type="nucleotide sequence ID" value="NZ_BJZZ01000003.1"/>
</dbReference>
<evidence type="ECO:0000256" key="2">
    <source>
        <dbReference type="SAM" id="Phobius"/>
    </source>
</evidence>
<feature type="transmembrane region" description="Helical" evidence="2">
    <location>
        <begin position="146"/>
        <end position="170"/>
    </location>
</feature>
<evidence type="ECO:0000313" key="4">
    <source>
        <dbReference type="EMBL" id="KRO26057.1"/>
    </source>
</evidence>
<dbReference type="PANTHER" id="PTHR46558">
    <property type="entry name" value="TRACRIPTIONAL REGULATORY PROTEIN-RELATED-RELATED"/>
    <property type="match status" value="1"/>
</dbReference>
<organism evidence="4 5">
    <name type="scientific">Pediococcus argentinicus</name>
    <dbReference type="NCBI Taxonomy" id="480391"/>
    <lineage>
        <taxon>Bacteria</taxon>
        <taxon>Bacillati</taxon>
        <taxon>Bacillota</taxon>
        <taxon>Bacilli</taxon>
        <taxon>Lactobacillales</taxon>
        <taxon>Lactobacillaceae</taxon>
        <taxon>Pediococcus</taxon>
    </lineage>
</organism>
<dbReference type="InterPro" id="IPR010982">
    <property type="entry name" value="Lambda_DNA-bd_dom_sf"/>
</dbReference>
<accession>A0A0R2NJW2</accession>
<keyword evidence="2" id="KW-0472">Membrane</keyword>
<feature type="domain" description="HTH cro/C1-type" evidence="3">
    <location>
        <begin position="7"/>
        <end position="61"/>
    </location>
</feature>
<keyword evidence="1" id="KW-0238">DNA-binding</keyword>
<dbReference type="CDD" id="cd00093">
    <property type="entry name" value="HTH_XRE"/>
    <property type="match status" value="1"/>
</dbReference>
<proteinExistence type="predicted"/>
<keyword evidence="2" id="KW-0812">Transmembrane</keyword>
<dbReference type="EMBL" id="JQCQ01000003">
    <property type="protein sequence ID" value="KRO26057.1"/>
    <property type="molecule type" value="Genomic_DNA"/>
</dbReference>
<protein>
    <recommendedName>
        <fullName evidence="3">HTH cro/C1-type domain-containing protein</fullName>
    </recommendedName>
</protein>
<dbReference type="PANTHER" id="PTHR46558:SF15">
    <property type="entry name" value="HELIX-TURN-HELIX DOMAIN PROTEIN"/>
    <property type="match status" value="1"/>
</dbReference>
<gene>
    <name evidence="4" type="ORF">IV88_GL000971</name>
</gene>
<dbReference type="InterPro" id="IPR001387">
    <property type="entry name" value="Cro/C1-type_HTH"/>
</dbReference>
<reference evidence="4 5" key="1">
    <citation type="journal article" date="2015" name="Genome Announc.">
        <title>Expanding the biotechnology potential of lactobacilli through comparative genomics of 213 strains and associated genera.</title>
        <authorList>
            <person name="Sun Z."/>
            <person name="Harris H.M."/>
            <person name="McCann A."/>
            <person name="Guo C."/>
            <person name="Argimon S."/>
            <person name="Zhang W."/>
            <person name="Yang X."/>
            <person name="Jeffery I.B."/>
            <person name="Cooney J.C."/>
            <person name="Kagawa T.F."/>
            <person name="Liu W."/>
            <person name="Song Y."/>
            <person name="Salvetti E."/>
            <person name="Wrobel A."/>
            <person name="Rasinkangas P."/>
            <person name="Parkhill J."/>
            <person name="Rea M.C."/>
            <person name="O'Sullivan O."/>
            <person name="Ritari J."/>
            <person name="Douillard F.P."/>
            <person name="Paul Ross R."/>
            <person name="Yang R."/>
            <person name="Briner A.E."/>
            <person name="Felis G.E."/>
            <person name="de Vos W.M."/>
            <person name="Barrangou R."/>
            <person name="Klaenhammer T.R."/>
            <person name="Caufield P.W."/>
            <person name="Cui Y."/>
            <person name="Zhang H."/>
            <person name="O'Toole P.W."/>
        </authorList>
    </citation>
    <scope>NUCLEOTIDE SEQUENCE [LARGE SCALE GENOMIC DNA]</scope>
    <source>
        <strain evidence="4 5">DSM 23026</strain>
    </source>
</reference>
<dbReference type="OrthoDB" id="9805856at2"/>
<dbReference type="Pfam" id="PF01381">
    <property type="entry name" value="HTH_3"/>
    <property type="match status" value="1"/>
</dbReference>
<sequence>MKIGQQLKEQRNKAGLTQVEVANRILVSSKSISNWENGNNFPDIESLIRLSKLYNISLDDILLEGSDIVDDIKEKQKFKSFSLVYILGLLTSSLAFFILTWGVDFTGFSAKQTVFLSVVFILLLISNSVLTIYFTNQMKYLRGRYYSFMTWFALIFNGVIATISVVLFIMTHFM</sequence>
<comment type="caution">
    <text evidence="4">The sequence shown here is derived from an EMBL/GenBank/DDBJ whole genome shotgun (WGS) entry which is preliminary data.</text>
</comment>
<evidence type="ECO:0000259" key="3">
    <source>
        <dbReference type="PROSITE" id="PS50943"/>
    </source>
</evidence>
<dbReference type="Proteomes" id="UP000051249">
    <property type="component" value="Unassembled WGS sequence"/>
</dbReference>
<evidence type="ECO:0000256" key="1">
    <source>
        <dbReference type="ARBA" id="ARBA00023125"/>
    </source>
</evidence>
<dbReference type="SMART" id="SM00530">
    <property type="entry name" value="HTH_XRE"/>
    <property type="match status" value="1"/>
</dbReference>
<feature type="transmembrane region" description="Helical" evidence="2">
    <location>
        <begin position="114"/>
        <end position="134"/>
    </location>
</feature>
<keyword evidence="2" id="KW-1133">Transmembrane helix</keyword>
<name>A0A0R2NJW2_9LACO</name>
<keyword evidence="5" id="KW-1185">Reference proteome</keyword>
<feature type="transmembrane region" description="Helical" evidence="2">
    <location>
        <begin position="83"/>
        <end position="102"/>
    </location>
</feature>
<evidence type="ECO:0000313" key="5">
    <source>
        <dbReference type="Proteomes" id="UP000051249"/>
    </source>
</evidence>
<dbReference type="GO" id="GO:0003677">
    <property type="term" value="F:DNA binding"/>
    <property type="evidence" value="ECO:0007669"/>
    <property type="project" value="UniProtKB-KW"/>
</dbReference>
<dbReference type="PATRIC" id="fig|480391.4.peg.985"/>
<dbReference type="SUPFAM" id="SSF47413">
    <property type="entry name" value="lambda repressor-like DNA-binding domains"/>
    <property type="match status" value="1"/>
</dbReference>
<dbReference type="AlphaFoldDB" id="A0A0R2NJW2"/>